<dbReference type="InterPro" id="IPR010158">
    <property type="entry name" value="Amidase_Cbmase"/>
</dbReference>
<comment type="similarity">
    <text evidence="1">Belongs to the peptidase M20A family.</text>
</comment>
<evidence type="ECO:0008006" key="5">
    <source>
        <dbReference type="Google" id="ProtNLM"/>
    </source>
</evidence>
<dbReference type="Gene3D" id="3.30.70.360">
    <property type="match status" value="1"/>
</dbReference>
<dbReference type="Gene3D" id="3.40.630.10">
    <property type="entry name" value="Zn peptidases"/>
    <property type="match status" value="1"/>
</dbReference>
<dbReference type="Proteomes" id="UP001642501">
    <property type="component" value="Unassembled WGS sequence"/>
</dbReference>
<dbReference type="PANTHER" id="PTHR32494:SF5">
    <property type="entry name" value="ALLANTOATE AMIDOHYDROLASE"/>
    <property type="match status" value="1"/>
</dbReference>
<name>A0ABP0DU27_9PEZI</name>
<comment type="caution">
    <text evidence="3">The sequence shown here is derived from an EMBL/GenBank/DDBJ whole genome shotgun (WGS) entry which is preliminary data.</text>
</comment>
<accession>A0ABP0DU27</accession>
<reference evidence="3 4" key="1">
    <citation type="submission" date="2024-01" db="EMBL/GenBank/DDBJ databases">
        <authorList>
            <person name="Allen C."/>
            <person name="Tagirdzhanova G."/>
        </authorList>
    </citation>
    <scope>NUCLEOTIDE SEQUENCE [LARGE SCALE GENOMIC DNA]</scope>
    <source>
        <strain evidence="3 4">CBS 573.63</strain>
    </source>
</reference>
<proteinExistence type="inferred from homology"/>
<evidence type="ECO:0000256" key="2">
    <source>
        <dbReference type="ARBA" id="ARBA00022801"/>
    </source>
</evidence>
<organism evidence="3 4">
    <name type="scientific">Sporothrix epigloea</name>
    <dbReference type="NCBI Taxonomy" id="1892477"/>
    <lineage>
        <taxon>Eukaryota</taxon>
        <taxon>Fungi</taxon>
        <taxon>Dikarya</taxon>
        <taxon>Ascomycota</taxon>
        <taxon>Pezizomycotina</taxon>
        <taxon>Sordariomycetes</taxon>
        <taxon>Sordariomycetidae</taxon>
        <taxon>Ophiostomatales</taxon>
        <taxon>Ophiostomataceae</taxon>
        <taxon>Sporothrix</taxon>
    </lineage>
</organism>
<dbReference type="EMBL" id="CAWUOM010000094">
    <property type="protein sequence ID" value="CAK7271744.1"/>
    <property type="molecule type" value="Genomic_DNA"/>
</dbReference>
<gene>
    <name evidence="3" type="ORF">SEPCBS57363_004779</name>
</gene>
<evidence type="ECO:0000313" key="3">
    <source>
        <dbReference type="EMBL" id="CAK7271744.1"/>
    </source>
</evidence>
<dbReference type="Pfam" id="PF01546">
    <property type="entry name" value="Peptidase_M20"/>
    <property type="match status" value="1"/>
</dbReference>
<keyword evidence="4" id="KW-1185">Reference proteome</keyword>
<dbReference type="SUPFAM" id="SSF55031">
    <property type="entry name" value="Bacterial exopeptidase dimerisation domain"/>
    <property type="match status" value="1"/>
</dbReference>
<dbReference type="InterPro" id="IPR036264">
    <property type="entry name" value="Bact_exopeptidase_dim_dom"/>
</dbReference>
<evidence type="ECO:0000256" key="1">
    <source>
        <dbReference type="ARBA" id="ARBA00006247"/>
    </source>
</evidence>
<sequence length="191" mass="19828">MIVHAQHLAATKGALASTGILAALPGSTNTVPGHVRFSLDIRAPLDATLDELETALQRDFDALARGESTAFAAAAPGHGRPLSVSWQTDTVSPATHFHPDCIAAVRDAAHSVLATAAAAAPSSLVREITSGAGHDSVYASRHCPTSMIFVPCLDGVSHNPTEYCSPEDCAYGAEVLCQAVLRYDKLRSAAA</sequence>
<evidence type="ECO:0000313" key="4">
    <source>
        <dbReference type="Proteomes" id="UP001642501"/>
    </source>
</evidence>
<protein>
    <recommendedName>
        <fullName evidence="5">Peptidase M20 dimerisation domain-containing protein</fullName>
    </recommendedName>
</protein>
<dbReference type="PANTHER" id="PTHR32494">
    <property type="entry name" value="ALLANTOATE DEIMINASE-RELATED"/>
    <property type="match status" value="1"/>
</dbReference>
<dbReference type="SUPFAM" id="SSF53187">
    <property type="entry name" value="Zn-dependent exopeptidases"/>
    <property type="match status" value="1"/>
</dbReference>
<keyword evidence="2" id="KW-0378">Hydrolase</keyword>
<dbReference type="InterPro" id="IPR002933">
    <property type="entry name" value="Peptidase_M20"/>
</dbReference>